<evidence type="ECO:0000313" key="1">
    <source>
        <dbReference type="EMBL" id="CAE7498686.1"/>
    </source>
</evidence>
<evidence type="ECO:0000313" key="2">
    <source>
        <dbReference type="Proteomes" id="UP000649617"/>
    </source>
</evidence>
<dbReference type="Pfam" id="PF00118">
    <property type="entry name" value="Cpn60_TCP1"/>
    <property type="match status" value="1"/>
</dbReference>
<dbReference type="EMBL" id="CAJNIZ010027224">
    <property type="protein sequence ID" value="CAE7498686.1"/>
    <property type="molecule type" value="Genomic_DNA"/>
</dbReference>
<dbReference type="OrthoDB" id="347256at2759"/>
<dbReference type="InterPro" id="IPR002423">
    <property type="entry name" value="Cpn60/GroEL/TCP-1"/>
</dbReference>
<dbReference type="InterPro" id="IPR027410">
    <property type="entry name" value="TCP-1-like_intermed_sf"/>
</dbReference>
<dbReference type="Gene3D" id="3.30.260.10">
    <property type="entry name" value="TCP-1-like chaperonin intermediate domain"/>
    <property type="match status" value="1"/>
</dbReference>
<keyword evidence="2" id="KW-1185">Reference proteome</keyword>
<dbReference type="SUPFAM" id="SSF54849">
    <property type="entry name" value="GroEL-intermediate domain like"/>
    <property type="match status" value="1"/>
</dbReference>
<accession>A0A812SSI0</accession>
<dbReference type="InterPro" id="IPR027413">
    <property type="entry name" value="GROEL-like_equatorial_sf"/>
</dbReference>
<dbReference type="Gene3D" id="1.10.560.10">
    <property type="entry name" value="GroEL-like equatorial domain"/>
    <property type="match status" value="1"/>
</dbReference>
<organism evidence="1 2">
    <name type="scientific">Symbiodinium pilosum</name>
    <name type="common">Dinoflagellate</name>
    <dbReference type="NCBI Taxonomy" id="2952"/>
    <lineage>
        <taxon>Eukaryota</taxon>
        <taxon>Sar</taxon>
        <taxon>Alveolata</taxon>
        <taxon>Dinophyceae</taxon>
        <taxon>Suessiales</taxon>
        <taxon>Symbiodiniaceae</taxon>
        <taxon>Symbiodinium</taxon>
    </lineage>
</organism>
<comment type="caution">
    <text evidence="1">The sequence shown here is derived from an EMBL/GenBank/DDBJ whole genome shotgun (WGS) entry which is preliminary data.</text>
</comment>
<dbReference type="AlphaFoldDB" id="A0A812SSI0"/>
<name>A0A812SSI0_SYMPI</name>
<feature type="non-terminal residue" evidence="1">
    <location>
        <position position="68"/>
    </location>
</feature>
<dbReference type="Proteomes" id="UP000649617">
    <property type="component" value="Unassembled WGS sequence"/>
</dbReference>
<feature type="non-terminal residue" evidence="1">
    <location>
        <position position="1"/>
    </location>
</feature>
<proteinExistence type="predicted"/>
<protein>
    <submittedName>
        <fullName evidence="1">Cct2 protein</fullName>
    </submittedName>
</protein>
<sequence>VIIRGYRMALAAARAKLEALAMDNGSDPVKFREDLLRIARTTLSSKLLQHEKDHFATLAVDAVLRLGG</sequence>
<reference evidence="1" key="1">
    <citation type="submission" date="2021-02" db="EMBL/GenBank/DDBJ databases">
        <authorList>
            <person name="Dougan E. K."/>
            <person name="Rhodes N."/>
            <person name="Thang M."/>
            <person name="Chan C."/>
        </authorList>
    </citation>
    <scope>NUCLEOTIDE SEQUENCE</scope>
</reference>
<gene>
    <name evidence="1" type="primary">cct2</name>
    <name evidence="1" type="ORF">SPIL2461_LOCUS12888</name>
</gene>
<dbReference type="GO" id="GO:0005524">
    <property type="term" value="F:ATP binding"/>
    <property type="evidence" value="ECO:0007669"/>
    <property type="project" value="InterPro"/>
</dbReference>